<feature type="region of interest" description="Disordered" evidence="1">
    <location>
        <begin position="540"/>
        <end position="660"/>
    </location>
</feature>
<dbReference type="AlphaFoldDB" id="Q5KIQ4"/>
<protein>
    <recommendedName>
        <fullName evidence="2">RING-type domain-containing protein</fullName>
    </recommendedName>
</protein>
<dbReference type="GO" id="GO:0008270">
    <property type="term" value="F:zinc ion binding"/>
    <property type="evidence" value="ECO:0007669"/>
    <property type="project" value="UniProtKB-KW"/>
</dbReference>
<dbReference type="Gene3D" id="3.30.40.10">
    <property type="entry name" value="Zinc/RING finger domain, C3HC4 (zinc finger)"/>
    <property type="match status" value="1"/>
</dbReference>
<feature type="compositionally biased region" description="Basic and acidic residues" evidence="1">
    <location>
        <begin position="598"/>
        <end position="623"/>
    </location>
</feature>
<dbReference type="OrthoDB" id="1711136at2759"/>
<dbReference type="GO" id="GO:0005737">
    <property type="term" value="C:cytoplasm"/>
    <property type="evidence" value="ECO:0000318"/>
    <property type="project" value="GO_Central"/>
</dbReference>
<proteinExistence type="predicted"/>
<gene>
    <name evidence="3" type="ordered locus">CND02140</name>
</gene>
<dbReference type="EMBL" id="AE017344">
    <property type="protein sequence ID" value="AAW42905.1"/>
    <property type="molecule type" value="Genomic_DNA"/>
</dbReference>
<dbReference type="SMART" id="SM00184">
    <property type="entry name" value="RING"/>
    <property type="match status" value="1"/>
</dbReference>
<feature type="region of interest" description="Disordered" evidence="1">
    <location>
        <begin position="269"/>
        <end position="326"/>
    </location>
</feature>
<dbReference type="Proteomes" id="UP000002149">
    <property type="component" value="Chromosome 4"/>
</dbReference>
<dbReference type="GO" id="GO:0061630">
    <property type="term" value="F:ubiquitin protein ligase activity"/>
    <property type="evidence" value="ECO:0000318"/>
    <property type="project" value="GO_Central"/>
</dbReference>
<dbReference type="OMA" id="VACRECA"/>
<evidence type="ECO:0000313" key="4">
    <source>
        <dbReference type="Proteomes" id="UP000002149"/>
    </source>
</evidence>
<dbReference type="VEuPathDB" id="FungiDB:CND02140"/>
<feature type="compositionally biased region" description="Basic and acidic residues" evidence="1">
    <location>
        <begin position="568"/>
        <end position="580"/>
    </location>
</feature>
<dbReference type="InParanoid" id="Q5KIQ4"/>
<dbReference type="Pfam" id="PF13920">
    <property type="entry name" value="zf-C3HC4_3"/>
    <property type="match status" value="1"/>
</dbReference>
<dbReference type="PaxDb" id="214684-Q5KIQ4"/>
<evidence type="ECO:0000313" key="3">
    <source>
        <dbReference type="EMBL" id="AAW42905.1"/>
    </source>
</evidence>
<feature type="compositionally biased region" description="Basic and acidic residues" evidence="1">
    <location>
        <begin position="313"/>
        <end position="326"/>
    </location>
</feature>
<dbReference type="KEGG" id="cne:CND02140"/>
<dbReference type="GO" id="GO:0016567">
    <property type="term" value="P:protein ubiquitination"/>
    <property type="evidence" value="ECO:0000318"/>
    <property type="project" value="GO_Central"/>
</dbReference>
<dbReference type="RefSeq" id="XP_570212.1">
    <property type="nucleotide sequence ID" value="XM_570212.2"/>
</dbReference>
<evidence type="ECO:0000256" key="1">
    <source>
        <dbReference type="SAM" id="MobiDB-lite"/>
    </source>
</evidence>
<accession>Q5KIQ4</accession>
<dbReference type="SUPFAM" id="SSF57850">
    <property type="entry name" value="RING/U-box"/>
    <property type="match status" value="1"/>
</dbReference>
<dbReference type="PANTHER" id="PTHR22996:SF0">
    <property type="entry name" value="RE60872P-RELATED"/>
    <property type="match status" value="1"/>
</dbReference>
<feature type="domain" description="RING-type" evidence="2">
    <location>
        <begin position="427"/>
        <end position="524"/>
    </location>
</feature>
<feature type="compositionally biased region" description="Low complexity" evidence="1">
    <location>
        <begin position="542"/>
        <end position="560"/>
    </location>
</feature>
<accession>Q55TN1</accession>
<reference evidence="3 4" key="1">
    <citation type="journal article" date="2005" name="Science">
        <title>The genome of the basidiomycetous yeast and human pathogen Cryptococcus neoformans.</title>
        <authorList>
            <person name="Loftus B.J."/>
            <person name="Fung E."/>
            <person name="Roncaglia P."/>
            <person name="Rowley D."/>
            <person name="Amedeo P."/>
            <person name="Bruno D."/>
            <person name="Vamathevan J."/>
            <person name="Miranda M."/>
            <person name="Anderson I.J."/>
            <person name="Fraser J.A."/>
            <person name="Allen J.E."/>
            <person name="Bosdet I.E."/>
            <person name="Brent M.R."/>
            <person name="Chiu R."/>
            <person name="Doering T.L."/>
            <person name="Donlin M.J."/>
            <person name="D'Souza C.A."/>
            <person name="Fox D.S."/>
            <person name="Grinberg V."/>
            <person name="Fu J."/>
            <person name="Fukushima M."/>
            <person name="Haas B.J."/>
            <person name="Huang J.C."/>
            <person name="Janbon G."/>
            <person name="Jones S.J."/>
            <person name="Koo H.L."/>
            <person name="Krzywinski M.I."/>
            <person name="Kwon-Chung J.K."/>
            <person name="Lengeler K.B."/>
            <person name="Maiti R."/>
            <person name="Marra M.A."/>
            <person name="Marra R.E."/>
            <person name="Mathewson C.A."/>
            <person name="Mitchell T.G."/>
            <person name="Pertea M."/>
            <person name="Riggs F.R."/>
            <person name="Salzberg S.L."/>
            <person name="Schein J.E."/>
            <person name="Shvartsbeyn A."/>
            <person name="Shin H."/>
            <person name="Shumway M."/>
            <person name="Specht C.A."/>
            <person name="Suh B.B."/>
            <person name="Tenney A."/>
            <person name="Utterback T.R."/>
            <person name="Wickes B.L."/>
            <person name="Wortman J.R."/>
            <person name="Wye N.H."/>
            <person name="Kronstad J.W."/>
            <person name="Lodge J.K."/>
            <person name="Heitman J."/>
            <person name="Davis R.W."/>
            <person name="Fraser C.M."/>
            <person name="Hyman R.W."/>
        </authorList>
    </citation>
    <scope>NUCLEOTIDE SEQUENCE [LARGE SCALE GENOMIC DNA]</scope>
    <source>
        <strain evidence="4">JEC21 / ATCC MYA-565</strain>
    </source>
</reference>
<dbReference type="PANTHER" id="PTHR22996">
    <property type="entry name" value="MAHOGUNIN"/>
    <property type="match status" value="1"/>
</dbReference>
<feature type="region of interest" description="Disordered" evidence="1">
    <location>
        <begin position="241"/>
        <end position="260"/>
    </location>
</feature>
<feature type="region of interest" description="Disordered" evidence="1">
    <location>
        <begin position="467"/>
        <end position="511"/>
    </location>
</feature>
<dbReference type="GeneID" id="3257283"/>
<dbReference type="InterPro" id="IPR013083">
    <property type="entry name" value="Znf_RING/FYVE/PHD"/>
</dbReference>
<organism evidence="3 4">
    <name type="scientific">Cryptococcus deneoformans (strain JEC21 / ATCC MYA-565)</name>
    <name type="common">Cryptococcus neoformans var. neoformans serotype D</name>
    <dbReference type="NCBI Taxonomy" id="214684"/>
    <lineage>
        <taxon>Eukaryota</taxon>
        <taxon>Fungi</taxon>
        <taxon>Dikarya</taxon>
        <taxon>Basidiomycota</taxon>
        <taxon>Agaricomycotina</taxon>
        <taxon>Tremellomycetes</taxon>
        <taxon>Tremellales</taxon>
        <taxon>Cryptococcaceae</taxon>
        <taxon>Cryptococcus</taxon>
        <taxon>Cryptococcus neoformans species complex</taxon>
    </lineage>
</organism>
<dbReference type="eggNOG" id="KOG4265">
    <property type="taxonomic scope" value="Eukaryota"/>
</dbReference>
<sequence>MSQMGSVSGWYTNAYAGTFRSSRLRAPSLLPNRQIPAPIQQTLVIDAAHNVHTGADVQGENGKSKVKRRETVFGPDVGEDDEPGWTDGAKEEISVDVVKKWVEKTKADEGLHPTTTLQALVNLKRPTLLLQQVEQSEPVEETNKHDGITPIAYEHQKGEREETNFAPPLHTLKFSYDATTPSVRISLLLYPTPQPPIEGKESILEDHEPRLLYDGLHPGGFGQVFELPKKFAIDLRSAIQVPTEEKEEEGDDGKKDTLVADGNPAEQVHQLDVGTQGQQENQGRRRFGLLRSNRADSGGLEESQIEMTNQGEGQKEGEAKEEKKPIEQGMRVLIRIDGVGPQGESLKRRNAQLTHILITGTWVNDPNGSENPQGGKRVWVVKVARREAVIGTHTFLLKEIFGLSQASSSPAYPPTSDDPYASTPNECIVCLTSPRDVVLLPCRHLVVCRECAVGMVEFGAGNRVARREEMDSAETGQNGDASGENGTGGGASSGGNVPQVAGGTTATGRERRKKKVKGWYCPVCRQPYTSLLRLALPEASNVPARPSSRASVRTTRTTKSLAPTLPDGAERMLERLRPEGAGDSDEDADAANEAQIDEPERPRFVLGEDKEEIEHHENLEKSPDPAMVSTAVPVSTPASVSDGEHSVGEGGPKGWREVAA</sequence>
<evidence type="ECO:0000259" key="2">
    <source>
        <dbReference type="SMART" id="SM00184"/>
    </source>
</evidence>
<dbReference type="InterPro" id="IPR045194">
    <property type="entry name" value="MGRN1/RNF157-like"/>
</dbReference>
<dbReference type="STRING" id="214684.Q5KIQ4"/>
<dbReference type="InterPro" id="IPR001841">
    <property type="entry name" value="Znf_RING"/>
</dbReference>
<keyword evidence="4" id="KW-1185">Reference proteome</keyword>
<name>Q5KIQ4_CRYD1</name>
<dbReference type="HOGENOM" id="CLU_015598_0_0_1"/>